<sequence length="41" mass="4755">MSMQARRRKKTDRSLYRGAEGLDVVLIRLRLCQPVSPLALR</sequence>
<protein>
    <submittedName>
        <fullName evidence="1">Uncharacterized protein</fullName>
    </submittedName>
</protein>
<proteinExistence type="predicted"/>
<dbReference type="AlphaFoldDB" id="A0A0E9PM28"/>
<name>A0A0E9PM28_ANGAN</name>
<organism evidence="1">
    <name type="scientific">Anguilla anguilla</name>
    <name type="common">European freshwater eel</name>
    <name type="synonym">Muraena anguilla</name>
    <dbReference type="NCBI Taxonomy" id="7936"/>
    <lineage>
        <taxon>Eukaryota</taxon>
        <taxon>Metazoa</taxon>
        <taxon>Chordata</taxon>
        <taxon>Craniata</taxon>
        <taxon>Vertebrata</taxon>
        <taxon>Euteleostomi</taxon>
        <taxon>Actinopterygii</taxon>
        <taxon>Neopterygii</taxon>
        <taxon>Teleostei</taxon>
        <taxon>Anguilliformes</taxon>
        <taxon>Anguillidae</taxon>
        <taxon>Anguilla</taxon>
    </lineage>
</organism>
<evidence type="ECO:0000313" key="1">
    <source>
        <dbReference type="EMBL" id="JAH05691.1"/>
    </source>
</evidence>
<dbReference type="EMBL" id="GBXM01102886">
    <property type="protein sequence ID" value="JAH05691.1"/>
    <property type="molecule type" value="Transcribed_RNA"/>
</dbReference>
<reference evidence="1" key="1">
    <citation type="submission" date="2014-11" db="EMBL/GenBank/DDBJ databases">
        <authorList>
            <person name="Amaro Gonzalez C."/>
        </authorList>
    </citation>
    <scope>NUCLEOTIDE SEQUENCE</scope>
</reference>
<accession>A0A0E9PM28</accession>
<reference evidence="1" key="2">
    <citation type="journal article" date="2015" name="Fish Shellfish Immunol.">
        <title>Early steps in the European eel (Anguilla anguilla)-Vibrio vulnificus interaction in the gills: Role of the RtxA13 toxin.</title>
        <authorList>
            <person name="Callol A."/>
            <person name="Pajuelo D."/>
            <person name="Ebbesson L."/>
            <person name="Teles M."/>
            <person name="MacKenzie S."/>
            <person name="Amaro C."/>
        </authorList>
    </citation>
    <scope>NUCLEOTIDE SEQUENCE</scope>
</reference>